<dbReference type="InterPro" id="IPR011042">
    <property type="entry name" value="6-blade_b-propeller_TolB-like"/>
</dbReference>
<name>W0RAP1_9BACT</name>
<dbReference type="Proteomes" id="UP000019151">
    <property type="component" value="Chromosome"/>
</dbReference>
<dbReference type="Gene3D" id="2.120.10.30">
    <property type="entry name" value="TolB, C-terminal domain"/>
    <property type="match status" value="1"/>
</dbReference>
<keyword evidence="2" id="KW-1185">Reference proteome</keyword>
<dbReference type="KEGG" id="gba:J421_0314"/>
<proteinExistence type="predicted"/>
<dbReference type="STRING" id="861299.J421_0314"/>
<organism evidence="1 2">
    <name type="scientific">Gemmatirosa kalamazoonensis</name>
    <dbReference type="NCBI Taxonomy" id="861299"/>
    <lineage>
        <taxon>Bacteria</taxon>
        <taxon>Pseudomonadati</taxon>
        <taxon>Gemmatimonadota</taxon>
        <taxon>Gemmatimonadia</taxon>
        <taxon>Gemmatimonadales</taxon>
        <taxon>Gemmatimonadaceae</taxon>
        <taxon>Gemmatirosa</taxon>
    </lineage>
</organism>
<dbReference type="InParanoid" id="W0RAP1"/>
<evidence type="ECO:0000313" key="2">
    <source>
        <dbReference type="Proteomes" id="UP000019151"/>
    </source>
</evidence>
<dbReference type="EMBL" id="CP007128">
    <property type="protein sequence ID" value="AHG87851.1"/>
    <property type="molecule type" value="Genomic_DNA"/>
</dbReference>
<gene>
    <name evidence="1" type="ORF">J421_0314</name>
</gene>
<dbReference type="OrthoDB" id="9815657at2"/>
<dbReference type="InterPro" id="IPR011659">
    <property type="entry name" value="WD40"/>
</dbReference>
<dbReference type="Pfam" id="PF07676">
    <property type="entry name" value="PD40"/>
    <property type="match status" value="1"/>
</dbReference>
<dbReference type="RefSeq" id="WP_025409407.1">
    <property type="nucleotide sequence ID" value="NZ_CP007128.1"/>
</dbReference>
<dbReference type="AlphaFoldDB" id="W0RAP1"/>
<accession>W0RAP1</accession>
<reference evidence="1 2" key="1">
    <citation type="journal article" date="2014" name="Genome Announc.">
        <title>Genome Sequence and Methylome of Soil Bacterium Gemmatirosa kalamazoonensis KBS708T, a Member of the Rarely Cultivated Gemmatimonadetes Phylum.</title>
        <authorList>
            <person name="Debruyn J.M."/>
            <person name="Radosevich M."/>
            <person name="Wommack K.E."/>
            <person name="Polson S.W."/>
            <person name="Hauser L.J."/>
            <person name="Fawaz M.N."/>
            <person name="Korlach J."/>
            <person name="Tsai Y.C."/>
        </authorList>
    </citation>
    <scope>NUCLEOTIDE SEQUENCE [LARGE SCALE GENOMIC DNA]</scope>
    <source>
        <strain evidence="1 2">KBS708</strain>
    </source>
</reference>
<dbReference type="SUPFAM" id="SSF82171">
    <property type="entry name" value="DPP6 N-terminal domain-like"/>
    <property type="match status" value="1"/>
</dbReference>
<sequence length="330" mass="35496">MRLRTSLQIGRLALRGARLTALLLCLVAAMGAARRGVRSLRAANTAPSYSGVLTFSSPGNGDPFHPATILDMDLATGDVTVRFNGLDGSVARSGETAFLQRVGGGLYADHAVVVADARGVPGPPLFVCREFRWSDNRVCRTPKVAPNGRLVAFSAMGGGGTVCRDNYDMYFGSFVIVRDRRGAELARYEGFYDPEWMPDGRLLMMGSGCRNAGVWVTDAALRGPSRVDGGQVATPASAPVVSPDGRRLAFVWNQQLWAMPLVGRPELTQLTRLGKSVTAGAWSPDGQSMAAVTYDVSMPMRLVVLFRPGDPQSAVVRQLSVYPYGPLSWR</sequence>
<dbReference type="HOGENOM" id="CLU_841349_0_0_0"/>
<evidence type="ECO:0000313" key="1">
    <source>
        <dbReference type="EMBL" id="AHG87851.1"/>
    </source>
</evidence>
<protein>
    <submittedName>
        <fullName evidence="1">WD40-like beta Propeller containing protein</fullName>
    </submittedName>
</protein>